<feature type="region of interest" description="Disordered" evidence="1">
    <location>
        <begin position="382"/>
        <end position="407"/>
    </location>
</feature>
<gene>
    <name evidence="2" type="ORF">GGX14DRAFT_669749</name>
</gene>
<feature type="region of interest" description="Disordered" evidence="1">
    <location>
        <begin position="156"/>
        <end position="195"/>
    </location>
</feature>
<reference evidence="2" key="1">
    <citation type="submission" date="2023-03" db="EMBL/GenBank/DDBJ databases">
        <title>Massive genome expansion in bonnet fungi (Mycena s.s.) driven by repeated elements and novel gene families across ecological guilds.</title>
        <authorList>
            <consortium name="Lawrence Berkeley National Laboratory"/>
            <person name="Harder C.B."/>
            <person name="Miyauchi S."/>
            <person name="Viragh M."/>
            <person name="Kuo A."/>
            <person name="Thoen E."/>
            <person name="Andreopoulos B."/>
            <person name="Lu D."/>
            <person name="Skrede I."/>
            <person name="Drula E."/>
            <person name="Henrissat B."/>
            <person name="Morin E."/>
            <person name="Kohler A."/>
            <person name="Barry K."/>
            <person name="LaButti K."/>
            <person name="Morin E."/>
            <person name="Salamov A."/>
            <person name="Lipzen A."/>
            <person name="Mereny Z."/>
            <person name="Hegedus B."/>
            <person name="Baldrian P."/>
            <person name="Stursova M."/>
            <person name="Weitz H."/>
            <person name="Taylor A."/>
            <person name="Grigoriev I.V."/>
            <person name="Nagy L.G."/>
            <person name="Martin F."/>
            <person name="Kauserud H."/>
        </authorList>
    </citation>
    <scope>NUCLEOTIDE SEQUENCE</scope>
    <source>
        <strain evidence="2">9144</strain>
    </source>
</reference>
<organism evidence="2 3">
    <name type="scientific">Mycena pura</name>
    <dbReference type="NCBI Taxonomy" id="153505"/>
    <lineage>
        <taxon>Eukaryota</taxon>
        <taxon>Fungi</taxon>
        <taxon>Dikarya</taxon>
        <taxon>Basidiomycota</taxon>
        <taxon>Agaricomycotina</taxon>
        <taxon>Agaricomycetes</taxon>
        <taxon>Agaricomycetidae</taxon>
        <taxon>Agaricales</taxon>
        <taxon>Marasmiineae</taxon>
        <taxon>Mycenaceae</taxon>
        <taxon>Mycena</taxon>
    </lineage>
</organism>
<feature type="compositionally biased region" description="Acidic residues" evidence="1">
    <location>
        <begin position="393"/>
        <end position="403"/>
    </location>
</feature>
<proteinExistence type="predicted"/>
<feature type="region of interest" description="Disordered" evidence="1">
    <location>
        <begin position="430"/>
        <end position="478"/>
    </location>
</feature>
<feature type="compositionally biased region" description="Pro residues" evidence="1">
    <location>
        <begin position="19"/>
        <end position="28"/>
    </location>
</feature>
<dbReference type="EMBL" id="JARJCW010000008">
    <property type="protein sequence ID" value="KAJ7221445.1"/>
    <property type="molecule type" value="Genomic_DNA"/>
</dbReference>
<evidence type="ECO:0000313" key="2">
    <source>
        <dbReference type="EMBL" id="KAJ7221445.1"/>
    </source>
</evidence>
<protein>
    <submittedName>
        <fullName evidence="2">Uncharacterized protein</fullName>
    </submittedName>
</protein>
<comment type="caution">
    <text evidence="2">The sequence shown here is derived from an EMBL/GenBank/DDBJ whole genome shotgun (WGS) entry which is preliminary data.</text>
</comment>
<evidence type="ECO:0000313" key="3">
    <source>
        <dbReference type="Proteomes" id="UP001219525"/>
    </source>
</evidence>
<name>A0AAD6VTC1_9AGAR</name>
<evidence type="ECO:0000256" key="1">
    <source>
        <dbReference type="SAM" id="MobiDB-lite"/>
    </source>
</evidence>
<feature type="region of interest" description="Disordered" evidence="1">
    <location>
        <begin position="1"/>
        <end position="28"/>
    </location>
</feature>
<sequence>MPWDPAVLQRRPSSLLNPRSPPPPPVPTLVLPPSPTLQDWLSADSGVAAVLPAFALSDGLGAPEGLLRPGPTHSTRTLGGLRADGICLSSCFIVFVFPPGIRDAGEQRDHLGVEHEFGGRGRPGRGVRMVLRRPSMIMTRSRLLSRIRRILPSLSHDEAEAVDPPRPPTTGAAVRHGQHVSRPPQPQNKQTVTRTADDAWTRYRQARAHPLYHGPAPAHHSFNYTTYPARAFAHAIYCYLSPPPRRPLAREDEGCMHGLTQFRRARWRHDLVPRAANDTVFVGGHATSPMCAGGAIAVPTRVVLRLTPIDAAAATPRQEHLTSRGTLRSPLRRHRRVRSTSTWSASRTSLTLCGMPRTGADADAQPHDLRALESAFSGLGFRPAQDAAPGFVSDDESDEDEEDGGRVNSDADAALAVALVATVLTPRHSAHVPKPKLKATYALQSPRSPRRNPRAPPRSIVEARGGTRHGQPNPPQTHADAARHLVQIRAHPCRRGRACQRERCDPPAESAGMPQWFHHLLLLSRRLANSGGMVQHQRLRAPHDRANMTCHVGRGPPPSAHWAWTRGGTP</sequence>
<keyword evidence="3" id="KW-1185">Reference proteome</keyword>
<accession>A0AAD6VTC1</accession>
<dbReference type="Proteomes" id="UP001219525">
    <property type="component" value="Unassembled WGS sequence"/>
</dbReference>
<dbReference type="AlphaFoldDB" id="A0AAD6VTC1"/>